<evidence type="ECO:0000259" key="12">
    <source>
        <dbReference type="PROSITE" id="PS50213"/>
    </source>
</evidence>
<accession>A0AAW1XTM6</accession>
<evidence type="ECO:0000256" key="10">
    <source>
        <dbReference type="SAM" id="MobiDB-lite"/>
    </source>
</evidence>
<dbReference type="GO" id="GO:0009834">
    <property type="term" value="P:plant-type secondary cell wall biogenesis"/>
    <property type="evidence" value="ECO:0007669"/>
    <property type="project" value="TreeGrafter"/>
</dbReference>
<evidence type="ECO:0000256" key="11">
    <source>
        <dbReference type="SAM" id="SignalP"/>
    </source>
</evidence>
<dbReference type="GO" id="GO:0098552">
    <property type="term" value="C:side of membrane"/>
    <property type="evidence" value="ECO:0007669"/>
    <property type="project" value="UniProtKB-KW"/>
</dbReference>
<dbReference type="PROSITE" id="PS50213">
    <property type="entry name" value="FAS1"/>
    <property type="match status" value="1"/>
</dbReference>
<dbReference type="PANTHER" id="PTHR32077:SF59">
    <property type="entry name" value="FASCICLIN-LIKE ARABINOGALACTAN PROTEIN 12"/>
    <property type="match status" value="1"/>
</dbReference>
<proteinExistence type="inferred from homology"/>
<comment type="function">
    <text evidence="9">May be a cell surface adhesion protein.</text>
</comment>
<name>A0AAW1XTM6_RUBAR</name>
<evidence type="ECO:0000256" key="6">
    <source>
        <dbReference type="ARBA" id="ARBA00022974"/>
    </source>
</evidence>
<organism evidence="13 14">
    <name type="scientific">Rubus argutus</name>
    <name type="common">Southern blackberry</name>
    <dbReference type="NCBI Taxonomy" id="59490"/>
    <lineage>
        <taxon>Eukaryota</taxon>
        <taxon>Viridiplantae</taxon>
        <taxon>Streptophyta</taxon>
        <taxon>Embryophyta</taxon>
        <taxon>Tracheophyta</taxon>
        <taxon>Spermatophyta</taxon>
        <taxon>Magnoliopsida</taxon>
        <taxon>eudicotyledons</taxon>
        <taxon>Gunneridae</taxon>
        <taxon>Pentapetalae</taxon>
        <taxon>rosids</taxon>
        <taxon>fabids</taxon>
        <taxon>Rosales</taxon>
        <taxon>Rosaceae</taxon>
        <taxon>Rosoideae</taxon>
        <taxon>Rosoideae incertae sedis</taxon>
        <taxon>Rubus</taxon>
    </lineage>
</organism>
<evidence type="ECO:0000256" key="2">
    <source>
        <dbReference type="ARBA" id="ARBA00007843"/>
    </source>
</evidence>
<keyword evidence="7" id="KW-0472">Membrane</keyword>
<dbReference type="Gene3D" id="2.30.180.10">
    <property type="entry name" value="FAS1 domain"/>
    <property type="match status" value="1"/>
</dbReference>
<evidence type="ECO:0000256" key="7">
    <source>
        <dbReference type="ARBA" id="ARBA00023136"/>
    </source>
</evidence>
<keyword evidence="4" id="KW-0336">GPI-anchor</keyword>
<evidence type="ECO:0000256" key="8">
    <source>
        <dbReference type="ARBA" id="ARBA00023180"/>
    </source>
</evidence>
<dbReference type="Proteomes" id="UP001457282">
    <property type="component" value="Unassembled WGS sequence"/>
</dbReference>
<gene>
    <name evidence="13" type="ORF">M0R45_016840</name>
</gene>
<dbReference type="InterPro" id="IPR000782">
    <property type="entry name" value="FAS1_domain"/>
</dbReference>
<dbReference type="FunFam" id="2.30.180.10:FF:000006">
    <property type="entry name" value="Fasciclin-like arabinogalactan protein 11"/>
    <property type="match status" value="1"/>
</dbReference>
<feature type="domain" description="FAS1" evidence="12">
    <location>
        <begin position="48"/>
        <end position="190"/>
    </location>
</feature>
<feature type="region of interest" description="Disordered" evidence="10">
    <location>
        <begin position="201"/>
        <end position="221"/>
    </location>
</feature>
<sequence>MMKQNLQPLFSLPLLLFFLSHCTRISAQGPAASPNPVPAADAPAPPGPTNVTKILEKSGNFNLLIRLLKTTQVDTQLYSQLNDSNSRLTILAPTDAAFSKLKTGVLNSLTDSQKVELLQFHLLPDFLSISNFQTLSNPVRTQAGDGFEYPLNITTSGNSVNITTGLVNTSISGTVYSDNQLAIYQLDSVLQPYGIFAPKPLPPAPAPSPEKAKHKKKASEDSPVAAVKSAAGSVVCDLSRNGLVSIGVAVVFVAVMVL</sequence>
<keyword evidence="14" id="KW-1185">Reference proteome</keyword>
<dbReference type="InterPro" id="IPR045003">
    <property type="entry name" value="FLA_A"/>
</dbReference>
<keyword evidence="3" id="KW-1003">Cell membrane</keyword>
<evidence type="ECO:0000256" key="5">
    <source>
        <dbReference type="ARBA" id="ARBA00022729"/>
    </source>
</evidence>
<dbReference type="EMBL" id="JBEDUW010000003">
    <property type="protein sequence ID" value="KAK9940167.1"/>
    <property type="molecule type" value="Genomic_DNA"/>
</dbReference>
<comment type="caution">
    <text evidence="13">The sequence shown here is derived from an EMBL/GenBank/DDBJ whole genome shotgun (WGS) entry which is preliminary data.</text>
</comment>
<evidence type="ECO:0000256" key="3">
    <source>
        <dbReference type="ARBA" id="ARBA00022475"/>
    </source>
</evidence>
<comment type="similarity">
    <text evidence="2">Belongs to the fasciclin-like AGP family.</text>
</comment>
<feature type="chain" id="PRO_5043340507" description="FAS1 domain-containing protein" evidence="11">
    <location>
        <begin position="28"/>
        <end position="258"/>
    </location>
</feature>
<protein>
    <recommendedName>
        <fullName evidence="12">FAS1 domain-containing protein</fullName>
    </recommendedName>
</protein>
<comment type="subcellular location">
    <subcellularLocation>
        <location evidence="1">Cell membrane</location>
        <topology evidence="1">Lipid-anchor</topology>
        <topology evidence="1">GPI-anchor</topology>
    </subcellularLocation>
</comment>
<evidence type="ECO:0000256" key="1">
    <source>
        <dbReference type="ARBA" id="ARBA00004609"/>
    </source>
</evidence>
<dbReference type="Pfam" id="PF02469">
    <property type="entry name" value="Fasciclin"/>
    <property type="match status" value="1"/>
</dbReference>
<evidence type="ECO:0000313" key="13">
    <source>
        <dbReference type="EMBL" id="KAK9940167.1"/>
    </source>
</evidence>
<keyword evidence="5 11" id="KW-0732">Signal</keyword>
<dbReference type="SMART" id="SM00554">
    <property type="entry name" value="FAS1"/>
    <property type="match status" value="1"/>
</dbReference>
<dbReference type="AlphaFoldDB" id="A0AAW1XTM6"/>
<evidence type="ECO:0000256" key="9">
    <source>
        <dbReference type="ARBA" id="ARBA00024686"/>
    </source>
</evidence>
<dbReference type="InterPro" id="IPR036378">
    <property type="entry name" value="FAS1_dom_sf"/>
</dbReference>
<keyword evidence="8" id="KW-0325">Glycoprotein</keyword>
<keyword evidence="6" id="KW-0654">Proteoglycan</keyword>
<dbReference type="SUPFAM" id="SSF82153">
    <property type="entry name" value="FAS1 domain"/>
    <property type="match status" value="1"/>
</dbReference>
<feature type="signal peptide" evidence="11">
    <location>
        <begin position="1"/>
        <end position="27"/>
    </location>
</feature>
<dbReference type="PANTHER" id="PTHR32077">
    <property type="entry name" value="FASCICLIN-LIKE ARABINOGALACTAN PROTEIN"/>
    <property type="match status" value="1"/>
</dbReference>
<reference evidence="13 14" key="1">
    <citation type="journal article" date="2023" name="G3 (Bethesda)">
        <title>A chromosome-length genome assembly and annotation of blackberry (Rubus argutus, cv. 'Hillquist').</title>
        <authorList>
            <person name="Bruna T."/>
            <person name="Aryal R."/>
            <person name="Dudchenko O."/>
            <person name="Sargent D.J."/>
            <person name="Mead D."/>
            <person name="Buti M."/>
            <person name="Cavallini A."/>
            <person name="Hytonen T."/>
            <person name="Andres J."/>
            <person name="Pham M."/>
            <person name="Weisz D."/>
            <person name="Mascagni F."/>
            <person name="Usai G."/>
            <person name="Natali L."/>
            <person name="Bassil N."/>
            <person name="Fernandez G.E."/>
            <person name="Lomsadze A."/>
            <person name="Armour M."/>
            <person name="Olukolu B."/>
            <person name="Poorten T."/>
            <person name="Britton C."/>
            <person name="Davik J."/>
            <person name="Ashrafi H."/>
            <person name="Aiden E.L."/>
            <person name="Borodovsky M."/>
            <person name="Worthington M."/>
        </authorList>
    </citation>
    <scope>NUCLEOTIDE SEQUENCE [LARGE SCALE GENOMIC DNA]</scope>
    <source>
        <strain evidence="13">PI 553951</strain>
    </source>
</reference>
<keyword evidence="4" id="KW-0449">Lipoprotein</keyword>
<dbReference type="GO" id="GO:0005886">
    <property type="term" value="C:plasma membrane"/>
    <property type="evidence" value="ECO:0007669"/>
    <property type="project" value="UniProtKB-SubCell"/>
</dbReference>
<evidence type="ECO:0000313" key="14">
    <source>
        <dbReference type="Proteomes" id="UP001457282"/>
    </source>
</evidence>
<evidence type="ECO:0000256" key="4">
    <source>
        <dbReference type="ARBA" id="ARBA00022622"/>
    </source>
</evidence>